<dbReference type="SUPFAM" id="SSF90123">
    <property type="entry name" value="ABC transporter transmembrane region"/>
    <property type="match status" value="1"/>
</dbReference>
<evidence type="ECO:0000313" key="13">
    <source>
        <dbReference type="Proteomes" id="UP000051054"/>
    </source>
</evidence>
<feature type="domain" description="ABC transporter" evidence="10">
    <location>
        <begin position="339"/>
        <end position="573"/>
    </location>
</feature>
<dbReference type="PROSITE" id="PS00211">
    <property type="entry name" value="ABC_TRANSPORTER_1"/>
    <property type="match status" value="1"/>
</dbReference>
<keyword evidence="6" id="KW-0067">ATP-binding</keyword>
<evidence type="ECO:0000259" key="10">
    <source>
        <dbReference type="PROSITE" id="PS50893"/>
    </source>
</evidence>
<dbReference type="InterPro" id="IPR027417">
    <property type="entry name" value="P-loop_NTPase"/>
</dbReference>
<dbReference type="InterPro" id="IPR003439">
    <property type="entry name" value="ABC_transporter-like_ATP-bd"/>
</dbReference>
<evidence type="ECO:0000259" key="11">
    <source>
        <dbReference type="PROSITE" id="PS50929"/>
    </source>
</evidence>
<evidence type="ECO:0000256" key="6">
    <source>
        <dbReference type="ARBA" id="ARBA00022840"/>
    </source>
</evidence>
<keyword evidence="7 9" id="KW-1133">Transmembrane helix</keyword>
<dbReference type="OrthoDB" id="9770415at2"/>
<evidence type="ECO:0000256" key="8">
    <source>
        <dbReference type="ARBA" id="ARBA00023136"/>
    </source>
</evidence>
<sequence>MGIFRKLAWFFKKEWKIFTAGVLTLIAVSIVNVFPPRMIGLVVDQIDKHTLTMPHLWLYLGIFLLCVVAQYIMRYMWRRFIFGGSVILEKTLRRQLFQHFLKMDQTFYQKHRIGDLMAHATNDIDAVRDVAGAGILMLADSLATGVTTIVAMAMFVDWRLTILAILPLPLLAVMATVLGNKIHNAFEKAQAAFSDLNNKTQESILGVKVIKTLGQEQEDAQDFQKHVDHAIAANKKAYRLDALFDPMTSLIMGLSYVMIIILGGYYVIHNVISIGQLVTFISYMAALVWPMFAIGHLFNILERGNASYDRISKLLAQENDRVTPAKLAQSAQPHGDISFDVDEFAFPDDPKKAQLKDVHFTVKAGQTLGIVGETGSGKSTILRLLMREYDHYNGQIKMGDHLITSYPFENYMQALGYVPQTNFLFSMNLKENIRFADPTATQKEVEKVAQIADVHADILRMEEGYETEVGEMGVSLSGGQKQRLAIARALLSHPELLILDDSLSAVDAKTENHILDALHESRQDKTTIISASRLSSVSQADEILVMDKGQIIERGTHEQLLKAGGWYAQTYDLQEKKGEK</sequence>
<evidence type="ECO:0000256" key="2">
    <source>
        <dbReference type="ARBA" id="ARBA00022448"/>
    </source>
</evidence>
<comment type="caution">
    <text evidence="12">The sequence shown here is derived from an EMBL/GenBank/DDBJ whole genome shotgun (WGS) entry which is preliminary data.</text>
</comment>
<dbReference type="Gene3D" id="3.40.50.300">
    <property type="entry name" value="P-loop containing nucleotide triphosphate hydrolases"/>
    <property type="match status" value="1"/>
</dbReference>
<dbReference type="GO" id="GO:0016887">
    <property type="term" value="F:ATP hydrolysis activity"/>
    <property type="evidence" value="ECO:0007669"/>
    <property type="project" value="InterPro"/>
</dbReference>
<feature type="transmembrane region" description="Helical" evidence="9">
    <location>
        <begin position="280"/>
        <end position="301"/>
    </location>
</feature>
<keyword evidence="5" id="KW-0547">Nucleotide-binding</keyword>
<dbReference type="GO" id="GO:0005524">
    <property type="term" value="F:ATP binding"/>
    <property type="evidence" value="ECO:0007669"/>
    <property type="project" value="UniProtKB-KW"/>
</dbReference>
<dbReference type="InterPro" id="IPR039421">
    <property type="entry name" value="Type_1_exporter"/>
</dbReference>
<keyword evidence="2" id="KW-0813">Transport</keyword>
<dbReference type="Proteomes" id="UP000051054">
    <property type="component" value="Unassembled WGS sequence"/>
</dbReference>
<keyword evidence="4 9" id="KW-0812">Transmembrane</keyword>
<dbReference type="PANTHER" id="PTHR43394">
    <property type="entry name" value="ATP-DEPENDENT PERMEASE MDL1, MITOCHONDRIAL"/>
    <property type="match status" value="1"/>
</dbReference>
<dbReference type="FunFam" id="1.20.1560.10:FF:000011">
    <property type="entry name" value="Multidrug ABC transporter ATP-binding protein"/>
    <property type="match status" value="1"/>
</dbReference>
<dbReference type="SMART" id="SM00382">
    <property type="entry name" value="AAA"/>
    <property type="match status" value="1"/>
</dbReference>
<evidence type="ECO:0000256" key="7">
    <source>
        <dbReference type="ARBA" id="ARBA00022989"/>
    </source>
</evidence>
<dbReference type="PROSITE" id="PS50929">
    <property type="entry name" value="ABC_TM1F"/>
    <property type="match status" value="1"/>
</dbReference>
<dbReference type="Pfam" id="PF00664">
    <property type="entry name" value="ABC_membrane"/>
    <property type="match status" value="1"/>
</dbReference>
<dbReference type="GO" id="GO:0005886">
    <property type="term" value="C:plasma membrane"/>
    <property type="evidence" value="ECO:0007669"/>
    <property type="project" value="UniProtKB-SubCell"/>
</dbReference>
<feature type="domain" description="ABC transmembrane type-1" evidence="11">
    <location>
        <begin position="20"/>
        <end position="303"/>
    </location>
</feature>
<evidence type="ECO:0000256" key="4">
    <source>
        <dbReference type="ARBA" id="ARBA00022692"/>
    </source>
</evidence>
<feature type="transmembrane region" description="Helical" evidence="9">
    <location>
        <begin position="249"/>
        <end position="268"/>
    </location>
</feature>
<evidence type="ECO:0000256" key="5">
    <source>
        <dbReference type="ARBA" id="ARBA00022741"/>
    </source>
</evidence>
<evidence type="ECO:0000256" key="3">
    <source>
        <dbReference type="ARBA" id="ARBA00022475"/>
    </source>
</evidence>
<dbReference type="Gene3D" id="1.20.1560.10">
    <property type="entry name" value="ABC transporter type 1, transmembrane domain"/>
    <property type="match status" value="1"/>
</dbReference>
<dbReference type="STRING" id="1423755.FC40_GL000339"/>
<dbReference type="SUPFAM" id="SSF52540">
    <property type="entry name" value="P-loop containing nucleoside triphosphate hydrolases"/>
    <property type="match status" value="1"/>
</dbReference>
<keyword evidence="3" id="KW-1003">Cell membrane</keyword>
<dbReference type="InterPro" id="IPR003593">
    <property type="entry name" value="AAA+_ATPase"/>
</dbReference>
<reference evidence="12 13" key="1">
    <citation type="journal article" date="2015" name="Genome Announc.">
        <title>Expanding the biotechnology potential of lactobacilli through comparative genomics of 213 strains and associated genera.</title>
        <authorList>
            <person name="Sun Z."/>
            <person name="Harris H.M."/>
            <person name="McCann A."/>
            <person name="Guo C."/>
            <person name="Argimon S."/>
            <person name="Zhang W."/>
            <person name="Yang X."/>
            <person name="Jeffery I.B."/>
            <person name="Cooney J.C."/>
            <person name="Kagawa T.F."/>
            <person name="Liu W."/>
            <person name="Song Y."/>
            <person name="Salvetti E."/>
            <person name="Wrobel A."/>
            <person name="Rasinkangas P."/>
            <person name="Parkhill J."/>
            <person name="Rea M.C."/>
            <person name="O'Sullivan O."/>
            <person name="Ritari J."/>
            <person name="Douillard F.P."/>
            <person name="Paul Ross R."/>
            <person name="Yang R."/>
            <person name="Briner A.E."/>
            <person name="Felis G.E."/>
            <person name="de Vos W.M."/>
            <person name="Barrangou R."/>
            <person name="Klaenhammer T.R."/>
            <person name="Caufield P.W."/>
            <person name="Cui Y."/>
            <person name="Zhang H."/>
            <person name="O'Toole P.W."/>
        </authorList>
    </citation>
    <scope>NUCLEOTIDE SEQUENCE [LARGE SCALE GENOMIC DNA]</scope>
    <source>
        <strain evidence="12 13">DSM 18933</strain>
    </source>
</reference>
<dbReference type="GO" id="GO:0015421">
    <property type="term" value="F:ABC-type oligopeptide transporter activity"/>
    <property type="evidence" value="ECO:0007669"/>
    <property type="project" value="TreeGrafter"/>
</dbReference>
<evidence type="ECO:0000256" key="1">
    <source>
        <dbReference type="ARBA" id="ARBA00004651"/>
    </source>
</evidence>
<accession>A0A0R1WRX0</accession>
<dbReference type="FunFam" id="3.40.50.300:FF:000221">
    <property type="entry name" value="Multidrug ABC transporter ATP-binding protein"/>
    <property type="match status" value="1"/>
</dbReference>
<feature type="transmembrane region" description="Helical" evidence="9">
    <location>
        <begin position="135"/>
        <end position="156"/>
    </location>
</feature>
<protein>
    <submittedName>
        <fullName evidence="12">Multidrug ABC transporter ATPase permease</fullName>
    </submittedName>
</protein>
<gene>
    <name evidence="12" type="ORF">FC40_GL000339</name>
</gene>
<dbReference type="PATRIC" id="fig|1423755.3.peg.373"/>
<dbReference type="RefSeq" id="WP_025022670.1">
    <property type="nucleotide sequence ID" value="NZ_AZGD01000011.1"/>
</dbReference>
<evidence type="ECO:0000313" key="12">
    <source>
        <dbReference type="EMBL" id="KRM20173.1"/>
    </source>
</evidence>
<feature type="transmembrane region" description="Helical" evidence="9">
    <location>
        <begin position="55"/>
        <end position="73"/>
    </location>
</feature>
<evidence type="ECO:0000256" key="9">
    <source>
        <dbReference type="SAM" id="Phobius"/>
    </source>
</evidence>
<proteinExistence type="predicted"/>
<name>A0A0R1WRX0_9LACO</name>
<feature type="transmembrane region" description="Helical" evidence="9">
    <location>
        <begin position="162"/>
        <end position="179"/>
    </location>
</feature>
<comment type="subcellular location">
    <subcellularLocation>
        <location evidence="1">Cell membrane</location>
        <topology evidence="1">Multi-pass membrane protein</topology>
    </subcellularLocation>
</comment>
<dbReference type="EMBL" id="AZGD01000011">
    <property type="protein sequence ID" value="KRM20173.1"/>
    <property type="molecule type" value="Genomic_DNA"/>
</dbReference>
<dbReference type="InterPro" id="IPR017871">
    <property type="entry name" value="ABC_transporter-like_CS"/>
</dbReference>
<dbReference type="CDD" id="cd18541">
    <property type="entry name" value="ABC_6TM_TmrB_like"/>
    <property type="match status" value="1"/>
</dbReference>
<dbReference type="InterPro" id="IPR011527">
    <property type="entry name" value="ABC1_TM_dom"/>
</dbReference>
<dbReference type="PANTHER" id="PTHR43394:SF1">
    <property type="entry name" value="ATP-BINDING CASSETTE SUB-FAMILY B MEMBER 10, MITOCHONDRIAL"/>
    <property type="match status" value="1"/>
</dbReference>
<dbReference type="eggNOG" id="COG1132">
    <property type="taxonomic scope" value="Bacteria"/>
</dbReference>
<dbReference type="Pfam" id="PF00005">
    <property type="entry name" value="ABC_tran"/>
    <property type="match status" value="1"/>
</dbReference>
<feature type="transmembrane region" description="Helical" evidence="9">
    <location>
        <begin position="15"/>
        <end position="35"/>
    </location>
</feature>
<organism evidence="12 13">
    <name type="scientific">Ligilactobacillus hayakitensis DSM 18933 = JCM 14209</name>
    <dbReference type="NCBI Taxonomy" id="1423755"/>
    <lineage>
        <taxon>Bacteria</taxon>
        <taxon>Bacillati</taxon>
        <taxon>Bacillota</taxon>
        <taxon>Bacilli</taxon>
        <taxon>Lactobacillales</taxon>
        <taxon>Lactobacillaceae</taxon>
        <taxon>Ligilactobacillus</taxon>
    </lineage>
</organism>
<keyword evidence="13" id="KW-1185">Reference proteome</keyword>
<keyword evidence="8 9" id="KW-0472">Membrane</keyword>
<dbReference type="PROSITE" id="PS50893">
    <property type="entry name" value="ABC_TRANSPORTER_2"/>
    <property type="match status" value="1"/>
</dbReference>
<dbReference type="AlphaFoldDB" id="A0A0R1WRX0"/>
<dbReference type="InterPro" id="IPR036640">
    <property type="entry name" value="ABC1_TM_sf"/>
</dbReference>